<dbReference type="GO" id="GO:0006260">
    <property type="term" value="P:DNA replication"/>
    <property type="evidence" value="ECO:0007669"/>
    <property type="project" value="InterPro"/>
</dbReference>
<feature type="region of interest" description="Disordered" evidence="8">
    <location>
        <begin position="376"/>
        <end position="407"/>
    </location>
</feature>
<comment type="subcellular location">
    <subcellularLocation>
        <location evidence="1">Nucleus</location>
    </subcellularLocation>
</comment>
<organism evidence="10 11">
    <name type="scientific">Zophobas morio</name>
    <dbReference type="NCBI Taxonomy" id="2755281"/>
    <lineage>
        <taxon>Eukaryota</taxon>
        <taxon>Metazoa</taxon>
        <taxon>Ecdysozoa</taxon>
        <taxon>Arthropoda</taxon>
        <taxon>Hexapoda</taxon>
        <taxon>Insecta</taxon>
        <taxon>Pterygota</taxon>
        <taxon>Neoptera</taxon>
        <taxon>Endopterygota</taxon>
        <taxon>Coleoptera</taxon>
        <taxon>Polyphaga</taxon>
        <taxon>Cucujiformia</taxon>
        <taxon>Tenebrionidae</taxon>
        <taxon>Zophobas</taxon>
    </lineage>
</organism>
<gene>
    <name evidence="10" type="ORF">Zmor_019798</name>
</gene>
<keyword evidence="3" id="KW-0227">DNA damage</keyword>
<dbReference type="AlphaFoldDB" id="A0AA38I2F5"/>
<evidence type="ECO:0000256" key="6">
    <source>
        <dbReference type="ARBA" id="ARBA00023242"/>
    </source>
</evidence>
<dbReference type="PANTHER" id="PTHR21541:SF3">
    <property type="entry name" value="STRUCTURE-SPECIFIC ENDONUCLEASE SUBUNIT SLX4"/>
    <property type="match status" value="1"/>
</dbReference>
<sequence length="913" mass="103601">MANPNRNIDESIRKPRRTKGTPFFVQRNWYAAGVLAIGGVFWMLYELWPESQKLKKSFREGKFDTPPEIKTRFLEAKLSATQPGYWQLISQLKAREVAKEDELYKEETRRQPCERGVKKISKYFSVPKKADSGNSDELSDSPYRNCLSEVKSVKLNDSASDLDDFKTPQAINKISKIAAKPAEKPVRKKKSRQLPLRKFVENNLRHSDVNPDHLQMALALSESTYQAENPSSQDKKDSFKLAFEKFGFGYSKSRVSVANRKDPSDKKINKKSRYRFITPILKIRTREEREELISSKVSLILAQNNRKPVEHNPRKCEELFCESLRKFKCQKIFKINCLGLGELQNGDVFYVRGLGVERSHAPCGCLLRDWTAIPGRERSPEPNVTPPVYTESPKVSPPRLENLPSTSSKRRSSIVTLELSCSEIVNSPFEENNGDVSIVDLGDFIEAYEPTNVDCDKYRLSPEVTSPILGKISPRIETPRSLHTSPNLECGGDFTPKFADNLLSPSELWAHPPSPPITSPLVNISSNSQRTPPQRNKRSRDCLSPDLFDSDGEPSPNRLRGGQDLEVEEIECYDLTQSDNEEEKSFHLNLSNPEDSIGRRSDLNVTEYVHNLLSQCKDEPPPIKKLEKISASEDDSQQSQSSVCISDDELNYSSVFSTPLATKKVEYELSEDEEFGASLEERITKKCKETPSRPPLTNLCTDNFPHISNKTSQIATTPTLDDSFNEVLSHVPSNDTPSTSNASFVIKIKNVTPMANYDDMDTPKITKELDRYGLKPLKRQKGAKLLKYIYESTHPIIGDENHAAKKRRTHYPQYGNLVGDVGDPGEVILERKQSKKFATCALPLHIAWYNFVMSNPKIRENILLYEPLQLEVLHSMLKDQGFKFNIQDLLAFLDKKCITIRTAQGQHHGKNPR</sequence>
<comment type="similarity">
    <text evidence="2">Belongs to the SLX4 family.</text>
</comment>
<keyword evidence="6" id="KW-0539">Nucleus</keyword>
<proteinExistence type="inferred from homology"/>
<evidence type="ECO:0000256" key="1">
    <source>
        <dbReference type="ARBA" id="ARBA00004123"/>
    </source>
</evidence>
<dbReference type="PANTHER" id="PTHR21541">
    <property type="entry name" value="BTB POZ DOMAIN CONTAINING 12"/>
    <property type="match status" value="1"/>
</dbReference>
<dbReference type="GO" id="GO:0006281">
    <property type="term" value="P:DNA repair"/>
    <property type="evidence" value="ECO:0007669"/>
    <property type="project" value="UniProtKB-KW"/>
</dbReference>
<comment type="caution">
    <text evidence="10">The sequence shown here is derived from an EMBL/GenBank/DDBJ whole genome shotgun (WGS) entry which is preliminary data.</text>
</comment>
<dbReference type="InterPro" id="IPR018574">
    <property type="entry name" value="Structure-sp_endonuc_su_Slx4"/>
</dbReference>
<feature type="transmembrane region" description="Helical" evidence="9">
    <location>
        <begin position="29"/>
        <end position="48"/>
    </location>
</feature>
<evidence type="ECO:0000256" key="7">
    <source>
        <dbReference type="ARBA" id="ARBA00029496"/>
    </source>
</evidence>
<dbReference type="GO" id="GO:0000712">
    <property type="term" value="P:resolution of meiotic recombination intermediates"/>
    <property type="evidence" value="ECO:0007669"/>
    <property type="project" value="TreeGrafter"/>
</dbReference>
<keyword evidence="9" id="KW-0812">Transmembrane</keyword>
<protein>
    <recommendedName>
        <fullName evidence="7">Structure-specific endonuclease subunit SLX4</fullName>
    </recommendedName>
</protein>
<evidence type="ECO:0000256" key="3">
    <source>
        <dbReference type="ARBA" id="ARBA00022763"/>
    </source>
</evidence>
<keyword evidence="9" id="KW-0472">Membrane</keyword>
<dbReference type="Proteomes" id="UP001168821">
    <property type="component" value="Unassembled WGS sequence"/>
</dbReference>
<reference evidence="10" key="1">
    <citation type="journal article" date="2023" name="G3 (Bethesda)">
        <title>Whole genome assemblies of Zophobas morio and Tenebrio molitor.</title>
        <authorList>
            <person name="Kaur S."/>
            <person name="Stinson S.A."/>
            <person name="diCenzo G.C."/>
        </authorList>
    </citation>
    <scope>NUCLEOTIDE SEQUENCE</scope>
    <source>
        <strain evidence="10">QUZm001</strain>
    </source>
</reference>
<evidence type="ECO:0000256" key="8">
    <source>
        <dbReference type="SAM" id="MobiDB-lite"/>
    </source>
</evidence>
<evidence type="ECO:0000256" key="2">
    <source>
        <dbReference type="ARBA" id="ARBA00006661"/>
    </source>
</evidence>
<keyword evidence="9" id="KW-1133">Transmembrane helix</keyword>
<evidence type="ECO:0000256" key="5">
    <source>
        <dbReference type="ARBA" id="ARBA00023204"/>
    </source>
</evidence>
<keyword evidence="5" id="KW-0234">DNA repair</keyword>
<dbReference type="Pfam" id="PF09494">
    <property type="entry name" value="Slx4"/>
    <property type="match status" value="1"/>
</dbReference>
<name>A0AA38I2F5_9CUCU</name>
<evidence type="ECO:0000313" key="10">
    <source>
        <dbReference type="EMBL" id="KAJ3647956.1"/>
    </source>
</evidence>
<evidence type="ECO:0000256" key="4">
    <source>
        <dbReference type="ARBA" id="ARBA00023172"/>
    </source>
</evidence>
<feature type="compositionally biased region" description="Polar residues" evidence="8">
    <location>
        <begin position="520"/>
        <end position="534"/>
    </location>
</feature>
<dbReference type="CDD" id="cd22999">
    <property type="entry name" value="SAP_SLX4"/>
    <property type="match status" value="1"/>
</dbReference>
<keyword evidence="11" id="KW-1185">Reference proteome</keyword>
<dbReference type="GO" id="GO:0033557">
    <property type="term" value="C:Slx1-Slx4 complex"/>
    <property type="evidence" value="ECO:0007669"/>
    <property type="project" value="InterPro"/>
</dbReference>
<dbReference type="EMBL" id="JALNTZ010000006">
    <property type="protein sequence ID" value="KAJ3647956.1"/>
    <property type="molecule type" value="Genomic_DNA"/>
</dbReference>
<feature type="region of interest" description="Disordered" evidence="8">
    <location>
        <begin position="506"/>
        <end position="597"/>
    </location>
</feature>
<keyword evidence="4" id="KW-0233">DNA recombination</keyword>
<evidence type="ECO:0000256" key="9">
    <source>
        <dbReference type="SAM" id="Phobius"/>
    </source>
</evidence>
<evidence type="ECO:0000313" key="11">
    <source>
        <dbReference type="Proteomes" id="UP001168821"/>
    </source>
</evidence>
<accession>A0AA38I2F5</accession>